<proteinExistence type="predicted"/>
<evidence type="ECO:0000313" key="8">
    <source>
        <dbReference type="Proteomes" id="UP000256381"/>
    </source>
</evidence>
<dbReference type="EC" id="2.-.-.-" evidence="3"/>
<dbReference type="AlphaFoldDB" id="A0A062WF63"/>
<evidence type="ECO:0000313" key="4">
    <source>
        <dbReference type="EMBL" id="REQ54895.1"/>
    </source>
</evidence>
<organism evidence="3 5">
    <name type="scientific">Mycobacterium tuberculosis</name>
    <dbReference type="NCBI Taxonomy" id="1773"/>
    <lineage>
        <taxon>Bacteria</taxon>
        <taxon>Bacillati</taxon>
        <taxon>Actinomycetota</taxon>
        <taxon>Actinomycetes</taxon>
        <taxon>Mycobacteriales</taxon>
        <taxon>Mycobacteriaceae</taxon>
        <taxon>Mycobacterium</taxon>
        <taxon>Mycobacterium tuberculosis complex</taxon>
    </lineage>
</organism>
<keyword evidence="3" id="KW-0012">Acyltransferase</keyword>
<evidence type="ECO:0000313" key="1">
    <source>
        <dbReference type="EMBL" id="CFE53540.1"/>
    </source>
</evidence>
<dbReference type="EMBL" id="CSAJ01000499">
    <property type="protein sequence ID" value="COW77003.1"/>
    <property type="molecule type" value="Genomic_DNA"/>
</dbReference>
<accession>A0A062WF63</accession>
<evidence type="ECO:0000313" key="6">
    <source>
        <dbReference type="Proteomes" id="UP000046680"/>
    </source>
</evidence>
<dbReference type="Proteomes" id="UP000046680">
    <property type="component" value="Unassembled WGS sequence"/>
</dbReference>
<reference evidence="4 8" key="2">
    <citation type="journal article" date="2017" name="N. Engl. J. Med.">
        <title>Transmission of Extensively Drug-Resistant Tuberculosis in South Africa.</title>
        <authorList>
            <person name="Shah N.S."/>
            <person name="Auld S.C."/>
            <person name="Brust J.C."/>
            <person name="Mathema B."/>
            <person name="Ismail N."/>
            <person name="Moodley P."/>
            <person name="Mlisana K."/>
            <person name="Allana S."/>
            <person name="Campbell A."/>
            <person name="Mthiyane T."/>
            <person name="Morris N."/>
            <person name="Mpangase P."/>
            <person name="van der Meulen H."/>
            <person name="Omar S.V."/>
            <person name="Brown T.S."/>
            <person name="Narechania A."/>
            <person name="Shaskina E."/>
            <person name="Kapwata T."/>
            <person name="Kreiswirth B."/>
            <person name="Gandhi N.R."/>
        </authorList>
    </citation>
    <scope>NUCLEOTIDE SEQUENCE [LARGE SCALE GENOMIC DNA]</scope>
    <source>
        <strain evidence="4 8">32301_S10</strain>
    </source>
</reference>
<dbReference type="EC" id="2.3.1.-" evidence="3"/>
<keyword evidence="3" id="KW-0808">Transferase</keyword>
<evidence type="ECO:0000313" key="7">
    <source>
        <dbReference type="Proteomes" id="UP000046947"/>
    </source>
</evidence>
<dbReference type="Proteomes" id="UP000046947">
    <property type="component" value="Unassembled WGS sequence"/>
</dbReference>
<name>A0A062WF63_MYCTX</name>
<evidence type="ECO:0000313" key="2">
    <source>
        <dbReference type="EMBL" id="CFR75552.1"/>
    </source>
</evidence>
<evidence type="ECO:0000313" key="3">
    <source>
        <dbReference type="EMBL" id="COW77003.1"/>
    </source>
</evidence>
<reference evidence="5 6" key="1">
    <citation type="submission" date="2015-03" db="EMBL/GenBank/DDBJ databases">
        <authorList>
            <consortium name="Pathogen Informatics"/>
        </authorList>
    </citation>
    <scope>NUCLEOTIDE SEQUENCE [LARGE SCALE GENOMIC DNA]</scope>
    <source>
        <strain evidence="2 6">C09601061</strain>
        <strain evidence="1 7">H09601792</strain>
        <strain evidence="3 5">M09401471</strain>
    </source>
</reference>
<dbReference type="OMA" id="FAGNFCI"/>
<dbReference type="GO" id="GO:0016746">
    <property type="term" value="F:acyltransferase activity"/>
    <property type="evidence" value="ECO:0007669"/>
    <property type="project" value="UniProtKB-KW"/>
</dbReference>
<dbReference type="Proteomes" id="UP000256381">
    <property type="component" value="Unassembled WGS sequence"/>
</dbReference>
<sequence length="76" mass="8432">MGGSFDRAARARRQLDNLVNVVAAGSTHRLMVPSRSMHRLIKVEFQGGGPHAWYLSDGILARDDYNGRDIHLPVFG</sequence>
<dbReference type="EMBL" id="QTBD01000086">
    <property type="protein sequence ID" value="REQ54895.1"/>
    <property type="molecule type" value="Genomic_DNA"/>
</dbReference>
<evidence type="ECO:0000313" key="5">
    <source>
        <dbReference type="Proteomes" id="UP000044938"/>
    </source>
</evidence>
<gene>
    <name evidence="3" type="primary">fbpC</name>
    <name evidence="2" type="synonym">fbpC_2</name>
    <name evidence="4" type="ORF">DSJ38_05850</name>
    <name evidence="2" type="ORF">ERS007657_01377</name>
    <name evidence="1" type="ORF">ERS007688_02260</name>
    <name evidence="3" type="ORF">ERS007720_03243</name>
</gene>
<reference evidence="4" key="3">
    <citation type="submission" date="2018-07" db="EMBL/GenBank/DDBJ databases">
        <authorList>
            <person name="Shah S."/>
            <person name="Brown T."/>
            <person name="Auld S."/>
            <person name="Bratton K."/>
            <person name="Narechania A."/>
            <person name="Mathema B."/>
            <person name="Gandhi N."/>
        </authorList>
    </citation>
    <scope>NUCLEOTIDE SEQUENCE</scope>
    <source>
        <strain evidence="4">32301_S10</strain>
    </source>
</reference>
<dbReference type="EMBL" id="CFOH01000361">
    <property type="protein sequence ID" value="CFE53540.1"/>
    <property type="molecule type" value="Genomic_DNA"/>
</dbReference>
<dbReference type="EMBL" id="CGCX01000417">
    <property type="protein sequence ID" value="CFR75552.1"/>
    <property type="molecule type" value="Genomic_DNA"/>
</dbReference>
<dbReference type="Proteomes" id="UP000044938">
    <property type="component" value="Unassembled WGS sequence"/>
</dbReference>
<protein>
    <submittedName>
        <fullName evidence="3">Mycolyl transferase</fullName>
        <ecNumber evidence="3">2.-.-.-</ecNumber>
        <ecNumber evidence="3">2.3.1.-</ecNumber>
    </submittedName>
    <submittedName>
        <fullName evidence="4">Mycolyltransferase</fullName>
    </submittedName>
</protein>
<dbReference type="RefSeq" id="WP_003404833.1">
    <property type="nucleotide sequence ID" value="NZ_AP017901.1"/>
</dbReference>